<dbReference type="EMBL" id="PFHV01000081">
    <property type="protein sequence ID" value="PIX02925.1"/>
    <property type="molecule type" value="Genomic_DNA"/>
</dbReference>
<dbReference type="GO" id="GO:0032259">
    <property type="term" value="P:methylation"/>
    <property type="evidence" value="ECO:0007669"/>
    <property type="project" value="UniProtKB-KW"/>
</dbReference>
<keyword evidence="3" id="KW-0949">S-adenosyl-L-methionine</keyword>
<evidence type="ECO:0000256" key="3">
    <source>
        <dbReference type="ARBA" id="ARBA00022691"/>
    </source>
</evidence>
<dbReference type="PANTHER" id="PTHR13610:SF9">
    <property type="entry name" value="FI06469P"/>
    <property type="match status" value="1"/>
</dbReference>
<keyword evidence="2" id="KW-0808">Transferase</keyword>
<dbReference type="CDD" id="cd02440">
    <property type="entry name" value="AdoMet_MTases"/>
    <property type="match status" value="1"/>
</dbReference>
<evidence type="ECO:0000256" key="2">
    <source>
        <dbReference type="ARBA" id="ARBA00022679"/>
    </source>
</evidence>
<organism evidence="4 5">
    <name type="scientific">bacterium (Candidatus Gribaldobacteria) CG_4_8_14_3_um_filter_42_11</name>
    <dbReference type="NCBI Taxonomy" id="2014267"/>
    <lineage>
        <taxon>Bacteria</taxon>
        <taxon>Candidatus Gribaldobacteria</taxon>
    </lineage>
</organism>
<dbReference type="AlphaFoldDB" id="A0A2M7IXN4"/>
<reference evidence="5" key="1">
    <citation type="submission" date="2017-09" db="EMBL/GenBank/DDBJ databases">
        <title>Depth-based differentiation of microbial function through sediment-hosted aquifers and enrichment of novel symbionts in the deep terrestrial subsurface.</title>
        <authorList>
            <person name="Probst A.J."/>
            <person name="Ladd B."/>
            <person name="Jarett J.K."/>
            <person name="Geller-Mcgrath D.E."/>
            <person name="Sieber C.M.K."/>
            <person name="Emerson J.B."/>
            <person name="Anantharaman K."/>
            <person name="Thomas B.C."/>
            <person name="Malmstrom R."/>
            <person name="Stieglmeier M."/>
            <person name="Klingl A."/>
            <person name="Woyke T."/>
            <person name="Ryan C.M."/>
            <person name="Banfield J.F."/>
        </authorList>
    </citation>
    <scope>NUCLEOTIDE SEQUENCE [LARGE SCALE GENOMIC DNA]</scope>
</reference>
<dbReference type="Proteomes" id="UP000230505">
    <property type="component" value="Unassembled WGS sequence"/>
</dbReference>
<dbReference type="GO" id="GO:0016279">
    <property type="term" value="F:protein-lysine N-methyltransferase activity"/>
    <property type="evidence" value="ECO:0007669"/>
    <property type="project" value="InterPro"/>
</dbReference>
<dbReference type="Gene3D" id="3.40.50.150">
    <property type="entry name" value="Vaccinia Virus protein VP39"/>
    <property type="match status" value="1"/>
</dbReference>
<comment type="caution">
    <text evidence="4">The sequence shown here is derived from an EMBL/GenBank/DDBJ whole genome shotgun (WGS) entry which is preliminary data.</text>
</comment>
<evidence type="ECO:0008006" key="6">
    <source>
        <dbReference type="Google" id="ProtNLM"/>
    </source>
</evidence>
<proteinExistence type="predicted"/>
<dbReference type="InterPro" id="IPR029063">
    <property type="entry name" value="SAM-dependent_MTases_sf"/>
</dbReference>
<evidence type="ECO:0000256" key="1">
    <source>
        <dbReference type="ARBA" id="ARBA00022603"/>
    </source>
</evidence>
<dbReference type="InterPro" id="IPR026170">
    <property type="entry name" value="FAM173A/B"/>
</dbReference>
<name>A0A2M7IXN4_9BACT</name>
<sequence>MTLLIFFILLIILVLAGSTSYAGWRAAPWAPTFKADSKRFLKLANIEPSQKIYDLGCGDGRLVLASAQAGGEAVGFEISLLPYLIAKWRILRSPFKKKCSIKFKDFWRVSLSDADIVYFFLMPKIFTKIKAKLEKELKPGAKIIIYAWPMEGWTPIAADCPTGKTPIYVYQR</sequence>
<dbReference type="PANTHER" id="PTHR13610">
    <property type="entry name" value="METHYLTRANSFERASE DOMAIN-CONTAINING PROTEIN"/>
    <property type="match status" value="1"/>
</dbReference>
<evidence type="ECO:0000313" key="4">
    <source>
        <dbReference type="EMBL" id="PIX02925.1"/>
    </source>
</evidence>
<protein>
    <recommendedName>
        <fullName evidence="6">SAM-dependent methyltransferase</fullName>
    </recommendedName>
</protein>
<dbReference type="SUPFAM" id="SSF53335">
    <property type="entry name" value="S-adenosyl-L-methionine-dependent methyltransferases"/>
    <property type="match status" value="1"/>
</dbReference>
<gene>
    <name evidence="4" type="ORF">COZ78_03070</name>
</gene>
<keyword evidence="1" id="KW-0489">Methyltransferase</keyword>
<evidence type="ECO:0000313" key="5">
    <source>
        <dbReference type="Proteomes" id="UP000230505"/>
    </source>
</evidence>
<accession>A0A2M7IXN4</accession>